<keyword evidence="3 7" id="KW-0812">Transmembrane</keyword>
<protein>
    <submittedName>
        <fullName evidence="11">Cyclic di-GMP phosphodiesterase response regulator RpfG</fullName>
        <ecNumber evidence="11">3.1.4.52</ecNumber>
    </submittedName>
</protein>
<dbReference type="PANTHER" id="PTHR43155">
    <property type="entry name" value="CYCLIC DI-GMP PHOSPHODIESTERASE PA4108-RELATED"/>
    <property type="match status" value="1"/>
</dbReference>
<dbReference type="STRING" id="908809.ABG79_01927"/>
<evidence type="ECO:0000256" key="2">
    <source>
        <dbReference type="ARBA" id="ARBA00022475"/>
    </source>
</evidence>
<proteinExistence type="predicted"/>
<gene>
    <name evidence="11" type="primary">rpfG_7</name>
    <name evidence="11" type="ORF">ABG79_01927</name>
</gene>
<keyword evidence="2" id="KW-1003">Cell membrane</keyword>
<dbReference type="InterPro" id="IPR033480">
    <property type="entry name" value="sCache_2"/>
</dbReference>
<dbReference type="SMART" id="SM00091">
    <property type="entry name" value="PAS"/>
    <property type="match status" value="1"/>
</dbReference>
<dbReference type="InterPro" id="IPR029787">
    <property type="entry name" value="Nucleotide_cyclase"/>
</dbReference>
<name>A0A0R3JS37_CALMK</name>
<dbReference type="CDD" id="cd01949">
    <property type="entry name" value="GGDEF"/>
    <property type="match status" value="1"/>
</dbReference>
<dbReference type="InterPro" id="IPR000014">
    <property type="entry name" value="PAS"/>
</dbReference>
<keyword evidence="12" id="KW-1185">Reference proteome</keyword>
<keyword evidence="4 7" id="KW-1133">Transmembrane helix</keyword>
<dbReference type="Pfam" id="PF00990">
    <property type="entry name" value="GGDEF"/>
    <property type="match status" value="1"/>
</dbReference>
<feature type="coiled-coil region" evidence="6">
    <location>
        <begin position="457"/>
        <end position="484"/>
    </location>
</feature>
<dbReference type="Gene3D" id="3.30.70.270">
    <property type="match status" value="1"/>
</dbReference>
<evidence type="ECO:0000256" key="6">
    <source>
        <dbReference type="SAM" id="Coils"/>
    </source>
</evidence>
<keyword evidence="11" id="KW-0378">Hydrolase</keyword>
<keyword evidence="6" id="KW-0175">Coiled coil</keyword>
<dbReference type="NCBIfam" id="TIGR00229">
    <property type="entry name" value="sensory_box"/>
    <property type="match status" value="1"/>
</dbReference>
<feature type="transmembrane region" description="Helical" evidence="7">
    <location>
        <begin position="6"/>
        <end position="23"/>
    </location>
</feature>
<dbReference type="InterPro" id="IPR037522">
    <property type="entry name" value="HD_GYP_dom"/>
</dbReference>
<evidence type="ECO:0000259" key="10">
    <source>
        <dbReference type="PROSITE" id="PS51832"/>
    </source>
</evidence>
<dbReference type="SUPFAM" id="SSF109604">
    <property type="entry name" value="HD-domain/PDEase-like"/>
    <property type="match status" value="1"/>
</dbReference>
<dbReference type="EC" id="3.1.4.52" evidence="11"/>
<dbReference type="InterPro" id="IPR003607">
    <property type="entry name" value="HD/PDEase_dom"/>
</dbReference>
<dbReference type="Proteomes" id="UP000052015">
    <property type="component" value="Unassembled WGS sequence"/>
</dbReference>
<dbReference type="InterPro" id="IPR043128">
    <property type="entry name" value="Rev_trsase/Diguanyl_cyclase"/>
</dbReference>
<feature type="domain" description="GGDEF" evidence="9">
    <location>
        <begin position="395"/>
        <end position="532"/>
    </location>
</feature>
<accession>A0A0R3JS37</accession>
<dbReference type="Pfam" id="PF13487">
    <property type="entry name" value="HD_5"/>
    <property type="match status" value="1"/>
</dbReference>
<dbReference type="PROSITE" id="PS50887">
    <property type="entry name" value="GGDEF"/>
    <property type="match status" value="1"/>
</dbReference>
<dbReference type="SMART" id="SM00267">
    <property type="entry name" value="GGDEF"/>
    <property type="match status" value="1"/>
</dbReference>
<keyword evidence="5 7" id="KW-0472">Membrane</keyword>
<evidence type="ECO:0000256" key="5">
    <source>
        <dbReference type="ARBA" id="ARBA00023136"/>
    </source>
</evidence>
<dbReference type="RefSeq" id="WP_057979242.1">
    <property type="nucleotide sequence ID" value="NZ_LKHP01000012.1"/>
</dbReference>
<dbReference type="PANTHER" id="PTHR43155:SF2">
    <property type="entry name" value="CYCLIC DI-GMP PHOSPHODIESTERASE PA4108"/>
    <property type="match status" value="1"/>
</dbReference>
<evidence type="ECO:0000256" key="1">
    <source>
        <dbReference type="ARBA" id="ARBA00004651"/>
    </source>
</evidence>
<dbReference type="CDD" id="cd00077">
    <property type="entry name" value="HDc"/>
    <property type="match status" value="1"/>
</dbReference>
<dbReference type="NCBIfam" id="TIGR00254">
    <property type="entry name" value="GGDEF"/>
    <property type="match status" value="1"/>
</dbReference>
<dbReference type="SUPFAM" id="SSF55073">
    <property type="entry name" value="Nucleotide cyclase"/>
    <property type="match status" value="1"/>
</dbReference>
<reference evidence="11 12" key="1">
    <citation type="submission" date="2015-09" db="EMBL/GenBank/DDBJ databases">
        <title>Draft genome sequence of a Caloramator mitchellensis, a moderate thermophile from the Great Artesian Basin of Australia.</title>
        <authorList>
            <person name="Patel B.K."/>
        </authorList>
    </citation>
    <scope>NUCLEOTIDE SEQUENCE [LARGE SCALE GENOMIC DNA]</scope>
    <source>
        <strain evidence="11 12">VF08</strain>
    </source>
</reference>
<dbReference type="PATRIC" id="fig|908809.3.peg.1930"/>
<dbReference type="Gene3D" id="3.30.450.20">
    <property type="entry name" value="PAS domain"/>
    <property type="match status" value="2"/>
</dbReference>
<evidence type="ECO:0000259" key="8">
    <source>
        <dbReference type="PROSITE" id="PS50112"/>
    </source>
</evidence>
<dbReference type="SMART" id="SM01049">
    <property type="entry name" value="Cache_2"/>
    <property type="match status" value="1"/>
</dbReference>
<dbReference type="Pfam" id="PF17200">
    <property type="entry name" value="sCache_2"/>
    <property type="match status" value="1"/>
</dbReference>
<feature type="transmembrane region" description="Helical" evidence="7">
    <location>
        <begin position="195"/>
        <end position="213"/>
    </location>
</feature>
<evidence type="ECO:0000313" key="11">
    <source>
        <dbReference type="EMBL" id="KRQ86304.1"/>
    </source>
</evidence>
<dbReference type="PROSITE" id="PS50112">
    <property type="entry name" value="PAS"/>
    <property type="match status" value="1"/>
</dbReference>
<dbReference type="OrthoDB" id="9804747at2"/>
<comment type="subcellular location">
    <subcellularLocation>
        <location evidence="1">Cell membrane</location>
        <topology evidence="1">Multi-pass membrane protein</topology>
    </subcellularLocation>
</comment>
<feature type="domain" description="HD-GYP" evidence="10">
    <location>
        <begin position="520"/>
        <end position="706"/>
    </location>
</feature>
<dbReference type="SMART" id="SM00471">
    <property type="entry name" value="HDc"/>
    <property type="match status" value="1"/>
</dbReference>
<dbReference type="Pfam" id="PF13426">
    <property type="entry name" value="PAS_9"/>
    <property type="match status" value="1"/>
</dbReference>
<dbReference type="SUPFAM" id="SSF55785">
    <property type="entry name" value="PYP-like sensor domain (PAS domain)"/>
    <property type="match status" value="1"/>
</dbReference>
<evidence type="ECO:0000259" key="9">
    <source>
        <dbReference type="PROSITE" id="PS50887"/>
    </source>
</evidence>
<evidence type="ECO:0000256" key="7">
    <source>
        <dbReference type="SAM" id="Phobius"/>
    </source>
</evidence>
<evidence type="ECO:0000313" key="12">
    <source>
        <dbReference type="Proteomes" id="UP000052015"/>
    </source>
</evidence>
<dbReference type="CDD" id="cd00130">
    <property type="entry name" value="PAS"/>
    <property type="match status" value="1"/>
</dbReference>
<dbReference type="AlphaFoldDB" id="A0A0R3JS37"/>
<dbReference type="PROSITE" id="PS51832">
    <property type="entry name" value="HD_GYP"/>
    <property type="match status" value="1"/>
</dbReference>
<dbReference type="Gene3D" id="1.10.3210.10">
    <property type="entry name" value="Hypothetical protein af1432"/>
    <property type="match status" value="1"/>
</dbReference>
<feature type="domain" description="PAS" evidence="8">
    <location>
        <begin position="246"/>
        <end position="293"/>
    </location>
</feature>
<dbReference type="GO" id="GO:0005886">
    <property type="term" value="C:plasma membrane"/>
    <property type="evidence" value="ECO:0007669"/>
    <property type="project" value="UniProtKB-SubCell"/>
</dbReference>
<dbReference type="EMBL" id="LKHP01000012">
    <property type="protein sequence ID" value="KRQ86304.1"/>
    <property type="molecule type" value="Genomic_DNA"/>
</dbReference>
<dbReference type="GO" id="GO:0071111">
    <property type="term" value="F:cyclic-guanylate-specific phosphodiesterase activity"/>
    <property type="evidence" value="ECO:0007669"/>
    <property type="project" value="UniProtKB-EC"/>
</dbReference>
<evidence type="ECO:0000256" key="3">
    <source>
        <dbReference type="ARBA" id="ARBA00022692"/>
    </source>
</evidence>
<organism evidence="11 12">
    <name type="scientific">Caloramator mitchellensis</name>
    <dbReference type="NCBI Taxonomy" id="908809"/>
    <lineage>
        <taxon>Bacteria</taxon>
        <taxon>Bacillati</taxon>
        <taxon>Bacillota</taxon>
        <taxon>Clostridia</taxon>
        <taxon>Eubacteriales</taxon>
        <taxon>Clostridiaceae</taxon>
        <taxon>Caloramator</taxon>
    </lineage>
</organism>
<dbReference type="InterPro" id="IPR000160">
    <property type="entry name" value="GGDEF_dom"/>
</dbReference>
<dbReference type="InterPro" id="IPR035965">
    <property type="entry name" value="PAS-like_dom_sf"/>
</dbReference>
<sequence>MKLDKLKYMSFLIIISIFLQVYYTKLISDNFYRQVEKQRQIELKQKVDMAYNTILPIIEQKRQGKISKEDAIKEITTIVRRMTYRDEYSNNYIFMSDYNGTYLVQPFEPSKEGTNQWNYQDIKGKYVIRELVKAAKEHPEGSFVSYYLYPPNSQNYEQKLSYVRGIPEIEAYIGTGMYIQTTFKMMFQLLNKMKISLVLILIFSFSLFMIYIYRLRVDNKMLSEEIERRKVVEAELVEEKKETELKNIYLNALFENSPDAIAEFDENGLIVNVNKIFEDLFKYKKDECINKNLDYLIAKNNEEILSAEEIFRKGYLVIEGQRYNKYNKPIDVIARGLTIKIDGKIVGGYAIYTDITKQKKYEKKLEYMSFHDALTGLYNSRYFYDKIINGLDIKDSVSILMADVNGLKLVNDTMGHFYGDKLLKSFTKILMISKRKEDLAFRIGGDEFVLVMPNTPKKEAERLVETLNKNIEKYNNNVKEKILMLSVALGLAEKANVNQRIQDIMKEADDNMYKKKLIEKASSKNQILNVLLAALGEKDYVTRGHTDRVKNICIAIAEKMNLNEIQKNNLILLSQMHDLGKVAIPDEILNKKEPLTKEEWEILKTHPERGYRIAISSPELAGIADYILKHHERWDGNGYPFGLKADEIPLECRILAIADAYDAMTSLRPYNKQKTPQQAIEEIKRCSGTQFDPQIADIFTKVISVA</sequence>
<comment type="caution">
    <text evidence="11">The sequence shown here is derived from an EMBL/GenBank/DDBJ whole genome shotgun (WGS) entry which is preliminary data.</text>
</comment>
<evidence type="ECO:0000256" key="4">
    <source>
        <dbReference type="ARBA" id="ARBA00022989"/>
    </source>
</evidence>